<dbReference type="InterPro" id="IPR007214">
    <property type="entry name" value="YbaK/aa-tRNA-synth-assoc-dom"/>
</dbReference>
<dbReference type="Pfam" id="PF04073">
    <property type="entry name" value="tRNA_edit"/>
    <property type="match status" value="1"/>
</dbReference>
<dbReference type="GeneID" id="94685002"/>
<evidence type="ECO:0000313" key="2">
    <source>
        <dbReference type="EMBL" id="MCE7511148.1"/>
    </source>
</evidence>
<accession>A0A9Q3WA25</accession>
<dbReference type="Gene3D" id="3.90.960.10">
    <property type="entry name" value="YbaK/aminoacyl-tRNA synthetase-associated domain"/>
    <property type="match status" value="1"/>
</dbReference>
<comment type="caution">
    <text evidence="2">The sequence shown here is derived from an EMBL/GenBank/DDBJ whole genome shotgun (WGS) entry which is preliminary data.</text>
</comment>
<proteinExistence type="predicted"/>
<dbReference type="AlphaFoldDB" id="A0A9Q3WA25"/>
<feature type="domain" description="YbaK/aminoacyl-tRNA synthetase-associated" evidence="1">
    <location>
        <begin position="22"/>
        <end position="143"/>
    </location>
</feature>
<dbReference type="Proteomes" id="UP001107961">
    <property type="component" value="Unassembled WGS sequence"/>
</dbReference>
<dbReference type="EMBL" id="JAJVKT010000041">
    <property type="protein sequence ID" value="MCE7511148.1"/>
    <property type="molecule type" value="Genomic_DNA"/>
</dbReference>
<dbReference type="RefSeq" id="WP_022997071.1">
    <property type="nucleotide sequence ID" value="NZ_CBDDTQ010000003.1"/>
</dbReference>
<dbReference type="InterPro" id="IPR036754">
    <property type="entry name" value="YbaK/aa-tRNA-synt-asso_dom_sf"/>
</dbReference>
<dbReference type="KEGG" id="axe:P40_01245"/>
<evidence type="ECO:0000259" key="1">
    <source>
        <dbReference type="Pfam" id="PF04073"/>
    </source>
</evidence>
<name>A0A9Q3WA25_9GAMM</name>
<sequence length="155" mass="17294">MAVRALTELLDSNQVNYHCYNHPPTATAAQTAQSTHIPGDHMAKTVIVSVDGELAMAVLPANEYVDPDRLRQALGARHLSLAREDQFRDRFPLCEVGGEPPFGPLYNMRVFIDESLLKQDWLAFNAGSHTEVIKMGMGDFLKLSRPESISFAMRH</sequence>
<reference evidence="2" key="1">
    <citation type="submission" date="2022-01" db="EMBL/GenBank/DDBJ databases">
        <authorList>
            <person name="Karlyshev A.V."/>
            <person name="Jaspars M."/>
        </authorList>
    </citation>
    <scope>NUCLEOTIDE SEQUENCE</scope>
    <source>
        <strain evidence="2">AGSA3-2</strain>
    </source>
</reference>
<gene>
    <name evidence="2" type="ORF">LZG35_21140</name>
</gene>
<protein>
    <submittedName>
        <fullName evidence="2">YbaK/EbsC family protein</fullName>
    </submittedName>
</protein>
<dbReference type="SUPFAM" id="SSF55826">
    <property type="entry name" value="YbaK/ProRS associated domain"/>
    <property type="match status" value="1"/>
</dbReference>
<dbReference type="GO" id="GO:0002161">
    <property type="term" value="F:aminoacyl-tRNA deacylase activity"/>
    <property type="evidence" value="ECO:0007669"/>
    <property type="project" value="InterPro"/>
</dbReference>
<organism evidence="2 3">
    <name type="scientific">Alloalcanivorax xenomutans</name>
    <dbReference type="NCBI Taxonomy" id="1094342"/>
    <lineage>
        <taxon>Bacteria</taxon>
        <taxon>Pseudomonadati</taxon>
        <taxon>Pseudomonadota</taxon>
        <taxon>Gammaproteobacteria</taxon>
        <taxon>Oceanospirillales</taxon>
        <taxon>Alcanivoracaceae</taxon>
        <taxon>Alloalcanivorax</taxon>
    </lineage>
</organism>
<keyword evidence="3" id="KW-1185">Reference proteome</keyword>
<evidence type="ECO:0000313" key="3">
    <source>
        <dbReference type="Proteomes" id="UP001107961"/>
    </source>
</evidence>
<dbReference type="CDD" id="cd04332">
    <property type="entry name" value="YbaK_like"/>
    <property type="match status" value="1"/>
</dbReference>